<dbReference type="EMBL" id="GGEC01068606">
    <property type="protein sequence ID" value="MBX49090.1"/>
    <property type="molecule type" value="Transcribed_RNA"/>
</dbReference>
<organism evidence="1">
    <name type="scientific">Rhizophora mucronata</name>
    <name type="common">Asiatic mangrove</name>
    <dbReference type="NCBI Taxonomy" id="61149"/>
    <lineage>
        <taxon>Eukaryota</taxon>
        <taxon>Viridiplantae</taxon>
        <taxon>Streptophyta</taxon>
        <taxon>Embryophyta</taxon>
        <taxon>Tracheophyta</taxon>
        <taxon>Spermatophyta</taxon>
        <taxon>Magnoliopsida</taxon>
        <taxon>eudicotyledons</taxon>
        <taxon>Gunneridae</taxon>
        <taxon>Pentapetalae</taxon>
        <taxon>rosids</taxon>
        <taxon>fabids</taxon>
        <taxon>Malpighiales</taxon>
        <taxon>Rhizophoraceae</taxon>
        <taxon>Rhizophora</taxon>
    </lineage>
</organism>
<sequence>MNSFTCMSVNLRSRSIKHGHLKYGRQHGNSINRVEGHHTLSYTT</sequence>
<name>A0A2P2P2Z5_RHIMU</name>
<evidence type="ECO:0000313" key="1">
    <source>
        <dbReference type="EMBL" id="MBX49090.1"/>
    </source>
</evidence>
<proteinExistence type="predicted"/>
<accession>A0A2P2P2Z5</accession>
<dbReference type="AlphaFoldDB" id="A0A2P2P2Z5"/>
<reference evidence="1" key="1">
    <citation type="submission" date="2018-02" db="EMBL/GenBank/DDBJ databases">
        <title>Rhizophora mucronata_Transcriptome.</title>
        <authorList>
            <person name="Meera S.P."/>
            <person name="Sreeshan A."/>
            <person name="Augustine A."/>
        </authorList>
    </citation>
    <scope>NUCLEOTIDE SEQUENCE</scope>
    <source>
        <tissue evidence="1">Leaf</tissue>
    </source>
</reference>
<protein>
    <submittedName>
        <fullName evidence="1">Uncharacterized protein</fullName>
    </submittedName>
</protein>